<organism evidence="6 7">
    <name type="scientific">Cladorrhinum samala</name>
    <dbReference type="NCBI Taxonomy" id="585594"/>
    <lineage>
        <taxon>Eukaryota</taxon>
        <taxon>Fungi</taxon>
        <taxon>Dikarya</taxon>
        <taxon>Ascomycota</taxon>
        <taxon>Pezizomycotina</taxon>
        <taxon>Sordariomycetes</taxon>
        <taxon>Sordariomycetidae</taxon>
        <taxon>Sordariales</taxon>
        <taxon>Podosporaceae</taxon>
        <taxon>Cladorrhinum</taxon>
    </lineage>
</organism>
<evidence type="ECO:0000313" key="7">
    <source>
        <dbReference type="Proteomes" id="UP001321749"/>
    </source>
</evidence>
<protein>
    <submittedName>
        <fullName evidence="6">Alpha/beta hydrolase fold-domain-containing protein</fullName>
    </submittedName>
</protein>
<dbReference type="Gene3D" id="3.40.50.1820">
    <property type="entry name" value="alpha/beta hydrolase"/>
    <property type="match status" value="1"/>
</dbReference>
<reference evidence="6" key="2">
    <citation type="submission" date="2023-06" db="EMBL/GenBank/DDBJ databases">
        <authorList>
            <consortium name="Lawrence Berkeley National Laboratory"/>
            <person name="Mondo S.J."/>
            <person name="Hensen N."/>
            <person name="Bonometti L."/>
            <person name="Westerberg I."/>
            <person name="Brannstrom I.O."/>
            <person name="Guillou S."/>
            <person name="Cros-Aarteil S."/>
            <person name="Calhoun S."/>
            <person name="Haridas S."/>
            <person name="Kuo A."/>
            <person name="Pangilinan J."/>
            <person name="Riley R."/>
            <person name="Labutti K."/>
            <person name="Andreopoulos B."/>
            <person name="Lipzen A."/>
            <person name="Chen C."/>
            <person name="Yanf M."/>
            <person name="Daum C."/>
            <person name="Ng V."/>
            <person name="Clum A."/>
            <person name="Steindorff A."/>
            <person name="Ohm R."/>
            <person name="Martin F."/>
            <person name="Silar P."/>
            <person name="Natvig D."/>
            <person name="Lalanne C."/>
            <person name="Gautier V."/>
            <person name="Ament-Velasquez S.L."/>
            <person name="Kruys A."/>
            <person name="Hutchinson M.I."/>
            <person name="Powell A.J."/>
            <person name="Barry K."/>
            <person name="Miller A.N."/>
            <person name="Grigoriev I.V."/>
            <person name="Debuchy R."/>
            <person name="Gladieux P."/>
            <person name="Thoren M.H."/>
            <person name="Johannesson H."/>
        </authorList>
    </citation>
    <scope>NUCLEOTIDE SEQUENCE</scope>
    <source>
        <strain evidence="6">PSN324</strain>
    </source>
</reference>
<accession>A0AAV9HU13</accession>
<dbReference type="PROSITE" id="PS01174">
    <property type="entry name" value="LIPASE_GDXG_SER"/>
    <property type="match status" value="1"/>
</dbReference>
<dbReference type="InterPro" id="IPR002168">
    <property type="entry name" value="Lipase_GDXG_HIS_AS"/>
</dbReference>
<keyword evidence="2 6" id="KW-0378">Hydrolase</keyword>
<gene>
    <name evidence="6" type="ORF">QBC42DRAFT_295656</name>
</gene>
<dbReference type="InterPro" id="IPR013094">
    <property type="entry name" value="AB_hydrolase_3"/>
</dbReference>
<dbReference type="SUPFAM" id="SSF53474">
    <property type="entry name" value="alpha/beta-Hydrolases"/>
    <property type="match status" value="1"/>
</dbReference>
<evidence type="ECO:0000256" key="2">
    <source>
        <dbReference type="ARBA" id="ARBA00022801"/>
    </source>
</evidence>
<feature type="domain" description="Alpha/beta hydrolase fold-3" evidence="5">
    <location>
        <begin position="184"/>
        <end position="432"/>
    </location>
</feature>
<dbReference type="AlphaFoldDB" id="A0AAV9HU13"/>
<reference evidence="6" key="1">
    <citation type="journal article" date="2023" name="Mol. Phylogenet. Evol.">
        <title>Genome-scale phylogeny and comparative genomics of the fungal order Sordariales.</title>
        <authorList>
            <person name="Hensen N."/>
            <person name="Bonometti L."/>
            <person name="Westerberg I."/>
            <person name="Brannstrom I.O."/>
            <person name="Guillou S."/>
            <person name="Cros-Aarteil S."/>
            <person name="Calhoun S."/>
            <person name="Haridas S."/>
            <person name="Kuo A."/>
            <person name="Mondo S."/>
            <person name="Pangilinan J."/>
            <person name="Riley R."/>
            <person name="LaButti K."/>
            <person name="Andreopoulos B."/>
            <person name="Lipzen A."/>
            <person name="Chen C."/>
            <person name="Yan M."/>
            <person name="Daum C."/>
            <person name="Ng V."/>
            <person name="Clum A."/>
            <person name="Steindorff A."/>
            <person name="Ohm R.A."/>
            <person name="Martin F."/>
            <person name="Silar P."/>
            <person name="Natvig D.O."/>
            <person name="Lalanne C."/>
            <person name="Gautier V."/>
            <person name="Ament-Velasquez S.L."/>
            <person name="Kruys A."/>
            <person name="Hutchinson M.I."/>
            <person name="Powell A.J."/>
            <person name="Barry K."/>
            <person name="Miller A.N."/>
            <person name="Grigoriev I.V."/>
            <person name="Debuchy R."/>
            <person name="Gladieux P."/>
            <person name="Hiltunen Thoren M."/>
            <person name="Johannesson H."/>
        </authorList>
    </citation>
    <scope>NUCLEOTIDE SEQUENCE</scope>
    <source>
        <strain evidence="6">PSN324</strain>
    </source>
</reference>
<sequence>MSFSAQQPSAPKPANKEDNEDTSNFRIMLAMIPHLPLMVRTAVLHLLGATKQSKYLDLRTEMVVTLLRAFINPSKPRSISSTQRMLHKWPPIKGKIWISQYTPLEIPPSDAESIQALLSQAIDELSPSGSSLKNSYSMPSVVPVSAEWTGYRASATASSPLPSDLSQRQLYEEMMKETTSPTTILYFHGGAYWLMDPASHRPTAKSLARETGGRVYSVRYRLAPQHAFPSALMDALVSYLTLLYPPEGAFHAPVSPAHIIFAGDSAGGNLALALTQLILHVNRTSAASTTTAASPLKWQGVTLPGGSIPLPAGIALNSPWMDITHSSPSCASNAEFDYLPHPRILAEADAKRPACAAWPTTPPRRHVYVNDELLNHPLVSVILADSWKGSPPVWMCTGWELLADEDRYVAKKMWRDGVTVRYEEYEGMPHCFGIIFPGLQSARRCVRCWGAFCKSLAETGEVDGEAGGKSRFTIINPSTMVEREVEGEEVSSMEAMEVNKRVEENIKQGKVPVEGGISKL</sequence>
<evidence type="ECO:0000256" key="1">
    <source>
        <dbReference type="ARBA" id="ARBA00010515"/>
    </source>
</evidence>
<feature type="region of interest" description="Disordered" evidence="4">
    <location>
        <begin position="1"/>
        <end position="20"/>
    </location>
</feature>
<dbReference type="PROSITE" id="PS01173">
    <property type="entry name" value="LIPASE_GDXG_HIS"/>
    <property type="match status" value="1"/>
</dbReference>
<evidence type="ECO:0000256" key="4">
    <source>
        <dbReference type="SAM" id="MobiDB-lite"/>
    </source>
</evidence>
<comment type="caution">
    <text evidence="6">The sequence shown here is derived from an EMBL/GenBank/DDBJ whole genome shotgun (WGS) entry which is preliminary data.</text>
</comment>
<keyword evidence="7" id="KW-1185">Reference proteome</keyword>
<proteinExistence type="inferred from homology"/>
<comment type="similarity">
    <text evidence="1">Belongs to the 'GDXG' lipolytic enzyme family.</text>
</comment>
<dbReference type="Proteomes" id="UP001321749">
    <property type="component" value="Unassembled WGS sequence"/>
</dbReference>
<evidence type="ECO:0000256" key="3">
    <source>
        <dbReference type="PROSITE-ProRule" id="PRU10038"/>
    </source>
</evidence>
<dbReference type="InterPro" id="IPR033140">
    <property type="entry name" value="Lipase_GDXG_put_SER_AS"/>
</dbReference>
<evidence type="ECO:0000313" key="6">
    <source>
        <dbReference type="EMBL" id="KAK4463853.1"/>
    </source>
</evidence>
<evidence type="ECO:0000259" key="5">
    <source>
        <dbReference type="Pfam" id="PF07859"/>
    </source>
</evidence>
<dbReference type="Pfam" id="PF07859">
    <property type="entry name" value="Abhydrolase_3"/>
    <property type="match status" value="1"/>
</dbReference>
<dbReference type="GO" id="GO:0016787">
    <property type="term" value="F:hydrolase activity"/>
    <property type="evidence" value="ECO:0007669"/>
    <property type="project" value="UniProtKB-KW"/>
</dbReference>
<dbReference type="InterPro" id="IPR050300">
    <property type="entry name" value="GDXG_lipolytic_enzyme"/>
</dbReference>
<feature type="active site" evidence="3">
    <location>
        <position position="265"/>
    </location>
</feature>
<name>A0AAV9HU13_9PEZI</name>
<dbReference type="PANTHER" id="PTHR48081:SF25">
    <property type="entry name" value="PUTATIVE (AFU_ORTHOLOGUE AFUA_3G11560)-RELATED"/>
    <property type="match status" value="1"/>
</dbReference>
<dbReference type="PANTHER" id="PTHR48081">
    <property type="entry name" value="AB HYDROLASE SUPERFAMILY PROTEIN C4A8.06C"/>
    <property type="match status" value="1"/>
</dbReference>
<dbReference type="EMBL" id="MU864955">
    <property type="protein sequence ID" value="KAK4463853.1"/>
    <property type="molecule type" value="Genomic_DNA"/>
</dbReference>
<dbReference type="InterPro" id="IPR029058">
    <property type="entry name" value="AB_hydrolase_fold"/>
</dbReference>